<dbReference type="SUPFAM" id="SSF53850">
    <property type="entry name" value="Periplasmic binding protein-like II"/>
    <property type="match status" value="1"/>
</dbReference>
<dbReference type="RefSeq" id="WP_062763411.1">
    <property type="nucleotide sequence ID" value="NZ_CP121045.1"/>
</dbReference>
<dbReference type="GO" id="GO:0003700">
    <property type="term" value="F:DNA-binding transcription factor activity"/>
    <property type="evidence" value="ECO:0007669"/>
    <property type="project" value="InterPro"/>
</dbReference>
<evidence type="ECO:0000256" key="2">
    <source>
        <dbReference type="ARBA" id="ARBA00023015"/>
    </source>
</evidence>
<reference evidence="6 7" key="1">
    <citation type="submission" date="2015-12" db="EMBL/GenBank/DDBJ databases">
        <title>Genome sequence of Tistrella mobilis MCCC 1A02139.</title>
        <authorList>
            <person name="Lu L."/>
            <person name="Lai Q."/>
            <person name="Shao Z."/>
            <person name="Qian P."/>
        </authorList>
    </citation>
    <scope>NUCLEOTIDE SEQUENCE [LARGE SCALE GENOMIC DNA]</scope>
    <source>
        <strain evidence="6 7">MCCC 1A02139</strain>
    </source>
</reference>
<dbReference type="Proteomes" id="UP000075787">
    <property type="component" value="Unassembled WGS sequence"/>
</dbReference>
<comment type="similarity">
    <text evidence="1">Belongs to the LysR transcriptional regulatory family.</text>
</comment>
<evidence type="ECO:0000313" key="6">
    <source>
        <dbReference type="EMBL" id="KYO53810.1"/>
    </source>
</evidence>
<dbReference type="PRINTS" id="PR00039">
    <property type="entry name" value="HTHLYSR"/>
</dbReference>
<dbReference type="GO" id="GO:0006351">
    <property type="term" value="P:DNA-templated transcription"/>
    <property type="evidence" value="ECO:0007669"/>
    <property type="project" value="TreeGrafter"/>
</dbReference>
<dbReference type="GeneID" id="97241965"/>
<dbReference type="InterPro" id="IPR000847">
    <property type="entry name" value="LysR_HTH_N"/>
</dbReference>
<gene>
    <name evidence="6" type="ORF">AUP44_26145</name>
</gene>
<evidence type="ECO:0000256" key="1">
    <source>
        <dbReference type="ARBA" id="ARBA00009437"/>
    </source>
</evidence>
<accession>A0A162L8R8</accession>
<evidence type="ECO:0000256" key="4">
    <source>
        <dbReference type="ARBA" id="ARBA00023163"/>
    </source>
</evidence>
<keyword evidence="3" id="KW-0238">DNA-binding</keyword>
<dbReference type="OrthoDB" id="7333438at2"/>
<dbReference type="Pfam" id="PF00126">
    <property type="entry name" value="HTH_1"/>
    <property type="match status" value="1"/>
</dbReference>
<dbReference type="InterPro" id="IPR036388">
    <property type="entry name" value="WH-like_DNA-bd_sf"/>
</dbReference>
<dbReference type="InterPro" id="IPR058163">
    <property type="entry name" value="LysR-type_TF_proteobact-type"/>
</dbReference>
<dbReference type="PANTHER" id="PTHR30537">
    <property type="entry name" value="HTH-TYPE TRANSCRIPTIONAL REGULATOR"/>
    <property type="match status" value="1"/>
</dbReference>
<evidence type="ECO:0000256" key="3">
    <source>
        <dbReference type="ARBA" id="ARBA00023125"/>
    </source>
</evidence>
<dbReference type="EMBL" id="LPZR01000106">
    <property type="protein sequence ID" value="KYO53810.1"/>
    <property type="molecule type" value="Genomic_DNA"/>
</dbReference>
<keyword evidence="4" id="KW-0804">Transcription</keyword>
<dbReference type="InterPro" id="IPR036390">
    <property type="entry name" value="WH_DNA-bd_sf"/>
</dbReference>
<dbReference type="Pfam" id="PF03466">
    <property type="entry name" value="LysR_substrate"/>
    <property type="match status" value="1"/>
</dbReference>
<feature type="domain" description="HTH lysR-type" evidence="5">
    <location>
        <begin position="6"/>
        <end position="63"/>
    </location>
</feature>
<dbReference type="Gene3D" id="3.40.190.290">
    <property type="match status" value="1"/>
</dbReference>
<dbReference type="GO" id="GO:0043565">
    <property type="term" value="F:sequence-specific DNA binding"/>
    <property type="evidence" value="ECO:0007669"/>
    <property type="project" value="TreeGrafter"/>
</dbReference>
<evidence type="ECO:0000313" key="7">
    <source>
        <dbReference type="Proteomes" id="UP000075787"/>
    </source>
</evidence>
<protein>
    <submittedName>
        <fullName evidence="6">LysR family transcriptional regulator</fullName>
    </submittedName>
</protein>
<dbReference type="AlphaFoldDB" id="A0A162L8R8"/>
<proteinExistence type="inferred from homology"/>
<sequence>MAMDDPSWDLYRTFLAVLREGSLSAAARHLGLAQPTVGRHVDALEQAVGQQLFTRSLHGLMPTPAALELGPYAETLQATASALLRAASASVAEVAGTVRVTASEVIGVEVLPPILAALQETHPGLTIEIVLSNAVEDLLRRDADIAVRMVAPMQEALVAQRVGFVPLGLHARRDYLERHGVPRTPADLERHRLIGFDRETAIVRRFMAGAAAQGLAGFTRARFALRTDNDLAQLALIRAGAGIGFCQLAVARRSPELVRILPEVNGLVLDTWVAMHENLRRSPRCRVVFDALVAGLRRHVAAGEDNAAGEAG</sequence>
<evidence type="ECO:0000259" key="5">
    <source>
        <dbReference type="PROSITE" id="PS50931"/>
    </source>
</evidence>
<dbReference type="PROSITE" id="PS50931">
    <property type="entry name" value="HTH_LYSR"/>
    <property type="match status" value="1"/>
</dbReference>
<organism evidence="6 7">
    <name type="scientific">Tistrella mobilis</name>
    <dbReference type="NCBI Taxonomy" id="171437"/>
    <lineage>
        <taxon>Bacteria</taxon>
        <taxon>Pseudomonadati</taxon>
        <taxon>Pseudomonadota</taxon>
        <taxon>Alphaproteobacteria</taxon>
        <taxon>Geminicoccales</taxon>
        <taxon>Geminicoccaceae</taxon>
        <taxon>Tistrella</taxon>
    </lineage>
</organism>
<name>A0A162L8R8_9PROT</name>
<comment type="caution">
    <text evidence="6">The sequence shown here is derived from an EMBL/GenBank/DDBJ whole genome shotgun (WGS) entry which is preliminary data.</text>
</comment>
<dbReference type="PANTHER" id="PTHR30537:SF3">
    <property type="entry name" value="TRANSCRIPTIONAL REGULATORY PROTEIN"/>
    <property type="match status" value="1"/>
</dbReference>
<dbReference type="InterPro" id="IPR005119">
    <property type="entry name" value="LysR_subst-bd"/>
</dbReference>
<dbReference type="SUPFAM" id="SSF46785">
    <property type="entry name" value="Winged helix' DNA-binding domain"/>
    <property type="match status" value="1"/>
</dbReference>
<keyword evidence="2" id="KW-0805">Transcription regulation</keyword>
<dbReference type="Gene3D" id="1.10.10.10">
    <property type="entry name" value="Winged helix-like DNA-binding domain superfamily/Winged helix DNA-binding domain"/>
    <property type="match status" value="1"/>
</dbReference>